<dbReference type="GO" id="GO:0003677">
    <property type="term" value="F:DNA binding"/>
    <property type="evidence" value="ECO:0007669"/>
    <property type="project" value="UniProtKB-KW"/>
</dbReference>
<comment type="caution">
    <text evidence="5">The sequence shown here is derived from an EMBL/GenBank/DDBJ whole genome shotgun (WGS) entry which is preliminary data.</text>
</comment>
<protein>
    <submittedName>
        <fullName evidence="5">Cyclic nucleotide-binding domain-containing protein</fullName>
    </submittedName>
</protein>
<proteinExistence type="predicted"/>
<sequence length="225" mass="24316">MSNFMLAVSQSVDRCTPPASVDPAPKSARVRRMGRGETLFHAGDQRRLYRVERGALCHYLRWDDGHHEVIEFAFPGDIIGLGHLDVHTSTAQAVAKTIVSPVSEEEFEQLLETDGQLAARFTAAADREFDFLRARALATAGKLPAAGRVASFLAALSRMGASEGRDPAFITDEFSSGAVADHLNMTVDALAAALRDLEARGIVTPVRNGLRIADLEALERFADAA</sequence>
<dbReference type="InterPro" id="IPR000595">
    <property type="entry name" value="cNMP-bd_dom"/>
</dbReference>
<evidence type="ECO:0000256" key="1">
    <source>
        <dbReference type="ARBA" id="ARBA00023015"/>
    </source>
</evidence>
<dbReference type="GO" id="GO:0006355">
    <property type="term" value="P:regulation of DNA-templated transcription"/>
    <property type="evidence" value="ECO:0007669"/>
    <property type="project" value="InterPro"/>
</dbReference>
<keyword evidence="3" id="KW-0804">Transcription</keyword>
<keyword evidence="1" id="KW-0805">Transcription regulation</keyword>
<dbReference type="Gene3D" id="1.10.10.10">
    <property type="entry name" value="Winged helix-like DNA-binding domain superfamily/Winged helix DNA-binding domain"/>
    <property type="match status" value="1"/>
</dbReference>
<feature type="domain" description="HTH crp-type" evidence="4">
    <location>
        <begin position="143"/>
        <end position="216"/>
    </location>
</feature>
<dbReference type="Proteomes" id="UP000440694">
    <property type="component" value="Unassembled WGS sequence"/>
</dbReference>
<keyword evidence="6" id="KW-1185">Reference proteome</keyword>
<dbReference type="InterPro" id="IPR012318">
    <property type="entry name" value="HTH_CRP"/>
</dbReference>
<dbReference type="SUPFAM" id="SSF46785">
    <property type="entry name" value="Winged helix' DNA-binding domain"/>
    <property type="match status" value="1"/>
</dbReference>
<organism evidence="5 6">
    <name type="scientific">Hyphomicrobium album</name>
    <dbReference type="NCBI Taxonomy" id="2665159"/>
    <lineage>
        <taxon>Bacteria</taxon>
        <taxon>Pseudomonadati</taxon>
        <taxon>Pseudomonadota</taxon>
        <taxon>Alphaproteobacteria</taxon>
        <taxon>Hyphomicrobiales</taxon>
        <taxon>Hyphomicrobiaceae</taxon>
        <taxon>Hyphomicrobium</taxon>
    </lineage>
</organism>
<evidence type="ECO:0000256" key="3">
    <source>
        <dbReference type="ARBA" id="ARBA00023163"/>
    </source>
</evidence>
<accession>A0A6I3KL13</accession>
<evidence type="ECO:0000259" key="4">
    <source>
        <dbReference type="PROSITE" id="PS51063"/>
    </source>
</evidence>
<keyword evidence="2" id="KW-0238">DNA-binding</keyword>
<dbReference type="AlphaFoldDB" id="A0A6I3KL13"/>
<dbReference type="Pfam" id="PF13545">
    <property type="entry name" value="HTH_Crp_2"/>
    <property type="match status" value="1"/>
</dbReference>
<dbReference type="InterPro" id="IPR036388">
    <property type="entry name" value="WH-like_DNA-bd_sf"/>
</dbReference>
<name>A0A6I3KL13_9HYPH</name>
<evidence type="ECO:0000313" key="5">
    <source>
        <dbReference type="EMBL" id="MTD95824.1"/>
    </source>
</evidence>
<evidence type="ECO:0000313" key="6">
    <source>
        <dbReference type="Proteomes" id="UP000440694"/>
    </source>
</evidence>
<reference evidence="5 6" key="1">
    <citation type="submission" date="2019-11" db="EMBL/GenBank/DDBJ databases">
        <title>Identification of a novel strain.</title>
        <authorList>
            <person name="Xu Q."/>
            <person name="Wang G."/>
        </authorList>
    </citation>
    <scope>NUCLEOTIDE SEQUENCE [LARGE SCALE GENOMIC DNA]</scope>
    <source>
        <strain evidence="6">xq</strain>
    </source>
</reference>
<dbReference type="SUPFAM" id="SSF51206">
    <property type="entry name" value="cAMP-binding domain-like"/>
    <property type="match status" value="1"/>
</dbReference>
<evidence type="ECO:0000256" key="2">
    <source>
        <dbReference type="ARBA" id="ARBA00023125"/>
    </source>
</evidence>
<dbReference type="CDD" id="cd00038">
    <property type="entry name" value="CAP_ED"/>
    <property type="match status" value="1"/>
</dbReference>
<dbReference type="EMBL" id="WMBQ01000002">
    <property type="protein sequence ID" value="MTD95824.1"/>
    <property type="molecule type" value="Genomic_DNA"/>
</dbReference>
<dbReference type="PROSITE" id="PS51063">
    <property type="entry name" value="HTH_CRP_2"/>
    <property type="match status" value="1"/>
</dbReference>
<gene>
    <name evidence="5" type="ORF">GIW81_15905</name>
</gene>
<dbReference type="InterPro" id="IPR036390">
    <property type="entry name" value="WH_DNA-bd_sf"/>
</dbReference>
<dbReference type="Gene3D" id="2.60.120.10">
    <property type="entry name" value="Jelly Rolls"/>
    <property type="match status" value="1"/>
</dbReference>
<dbReference type="Pfam" id="PF00027">
    <property type="entry name" value="cNMP_binding"/>
    <property type="match status" value="1"/>
</dbReference>
<dbReference type="InterPro" id="IPR018490">
    <property type="entry name" value="cNMP-bd_dom_sf"/>
</dbReference>
<dbReference type="InterPro" id="IPR014710">
    <property type="entry name" value="RmlC-like_jellyroll"/>
</dbReference>